<gene>
    <name evidence="2" type="ORF">METZ01_LOCUS237952</name>
</gene>
<protein>
    <submittedName>
        <fullName evidence="2">Uncharacterized protein</fullName>
    </submittedName>
</protein>
<sequence length="72" mass="7872">MSDGPVDGYSDTAVEDSAAIKTPQSGRFPVSVIVERKSLHDKPWLSESWQVIGVVGGERATEVQERSLIRDT</sequence>
<reference evidence="2" key="1">
    <citation type="submission" date="2018-05" db="EMBL/GenBank/DDBJ databases">
        <authorList>
            <person name="Lanie J.A."/>
            <person name="Ng W.-L."/>
            <person name="Kazmierczak K.M."/>
            <person name="Andrzejewski T.M."/>
            <person name="Davidsen T.M."/>
            <person name="Wayne K.J."/>
            <person name="Tettelin H."/>
            <person name="Glass J.I."/>
            <person name="Rusch D."/>
            <person name="Podicherti R."/>
            <person name="Tsui H.-C.T."/>
            <person name="Winkler M.E."/>
        </authorList>
    </citation>
    <scope>NUCLEOTIDE SEQUENCE</scope>
</reference>
<evidence type="ECO:0000256" key="1">
    <source>
        <dbReference type="SAM" id="MobiDB-lite"/>
    </source>
</evidence>
<organism evidence="2">
    <name type="scientific">marine metagenome</name>
    <dbReference type="NCBI Taxonomy" id="408172"/>
    <lineage>
        <taxon>unclassified sequences</taxon>
        <taxon>metagenomes</taxon>
        <taxon>ecological metagenomes</taxon>
    </lineage>
</organism>
<dbReference type="EMBL" id="UINC01060512">
    <property type="protein sequence ID" value="SVB85098.1"/>
    <property type="molecule type" value="Genomic_DNA"/>
</dbReference>
<dbReference type="AlphaFoldDB" id="A0A382HCQ4"/>
<name>A0A382HCQ4_9ZZZZ</name>
<proteinExistence type="predicted"/>
<feature type="non-terminal residue" evidence="2">
    <location>
        <position position="72"/>
    </location>
</feature>
<evidence type="ECO:0000313" key="2">
    <source>
        <dbReference type="EMBL" id="SVB85098.1"/>
    </source>
</evidence>
<accession>A0A382HCQ4</accession>
<feature type="region of interest" description="Disordered" evidence="1">
    <location>
        <begin position="1"/>
        <end position="21"/>
    </location>
</feature>